<dbReference type="Pfam" id="PF00550">
    <property type="entry name" value="PP-binding"/>
    <property type="match status" value="1"/>
</dbReference>
<dbReference type="InterPro" id="IPR045851">
    <property type="entry name" value="AMP-bd_C_sf"/>
</dbReference>
<reference evidence="4 5" key="1">
    <citation type="submission" date="2018-07" db="EMBL/GenBank/DDBJ databases">
        <title>Whole genome Sequencing of Pseudoxanthomonas gei KCTC 32298 (T).</title>
        <authorList>
            <person name="Kumar S."/>
            <person name="Bansal K."/>
            <person name="Kaur A."/>
            <person name="Patil P."/>
            <person name="Sharma S."/>
            <person name="Patil P.B."/>
        </authorList>
    </citation>
    <scope>NUCLEOTIDE SEQUENCE [LARGE SCALE GENOMIC DNA]</scope>
    <source>
        <strain evidence="4 5">KCTC 32298</strain>
    </source>
</reference>
<dbReference type="RefSeq" id="WP_343037734.1">
    <property type="nucleotide sequence ID" value="NZ_QOVG01000004.1"/>
</dbReference>
<evidence type="ECO:0000256" key="1">
    <source>
        <dbReference type="ARBA" id="ARBA00022450"/>
    </source>
</evidence>
<evidence type="ECO:0000313" key="5">
    <source>
        <dbReference type="Proteomes" id="UP001429354"/>
    </source>
</evidence>
<dbReference type="PANTHER" id="PTHR45527">
    <property type="entry name" value="NONRIBOSOMAL PEPTIDE SYNTHETASE"/>
    <property type="match status" value="1"/>
</dbReference>
<evidence type="ECO:0000256" key="2">
    <source>
        <dbReference type="ARBA" id="ARBA00022553"/>
    </source>
</evidence>
<organism evidence="4 5">
    <name type="scientific">Pseudoxanthomonas gei</name>
    <dbReference type="NCBI Taxonomy" id="1383030"/>
    <lineage>
        <taxon>Bacteria</taxon>
        <taxon>Pseudomonadati</taxon>
        <taxon>Pseudomonadota</taxon>
        <taxon>Gammaproteobacteria</taxon>
        <taxon>Lysobacterales</taxon>
        <taxon>Lysobacteraceae</taxon>
        <taxon>Pseudoxanthomonas</taxon>
    </lineage>
</organism>
<proteinExistence type="predicted"/>
<dbReference type="SUPFAM" id="SSF47336">
    <property type="entry name" value="ACP-like"/>
    <property type="match status" value="1"/>
</dbReference>
<dbReference type="InterPro" id="IPR036736">
    <property type="entry name" value="ACP-like_sf"/>
</dbReference>
<keyword evidence="5" id="KW-1185">Reference proteome</keyword>
<dbReference type="InterPro" id="IPR006162">
    <property type="entry name" value="Ppantetheine_attach_site"/>
</dbReference>
<dbReference type="SMART" id="SM00823">
    <property type="entry name" value="PKS_PP"/>
    <property type="match status" value="1"/>
</dbReference>
<gene>
    <name evidence="4" type="ORF">DT603_07885</name>
</gene>
<keyword evidence="1" id="KW-0596">Phosphopantetheine</keyword>
<dbReference type="Pfam" id="PF13193">
    <property type="entry name" value="AMP-binding_C"/>
    <property type="match status" value="1"/>
</dbReference>
<dbReference type="InterPro" id="IPR025110">
    <property type="entry name" value="AMP-bd_C"/>
</dbReference>
<protein>
    <recommendedName>
        <fullName evidence="3">Carrier domain-containing protein</fullName>
    </recommendedName>
</protein>
<dbReference type="Proteomes" id="UP001429354">
    <property type="component" value="Unassembled WGS sequence"/>
</dbReference>
<dbReference type="Gene3D" id="3.40.50.1820">
    <property type="entry name" value="alpha/beta hydrolase"/>
    <property type="match status" value="1"/>
</dbReference>
<accession>A0ABX0AF31</accession>
<dbReference type="PROSITE" id="PS50075">
    <property type="entry name" value="CARRIER"/>
    <property type="match status" value="1"/>
</dbReference>
<keyword evidence="2" id="KW-0597">Phosphoprotein</keyword>
<sequence length="209" mass="22301">MGGSESMRTDRRAVMLEEIEVCLAGHPRVQDASVVEQGDRLVAYAVPTAGAALDDEQLRDFLKGRLPAYKMPRYFMVLDCMPLGPDGQVDHAALPDPQAVATATQASSAGGAGQPSERARYLADLWAELLHCPVLASDNFFDLGGHSMLAVQMANRVHRDTGVRIQLMTLATQSLAQIAATLPVVESGSATGPGLRSRLLGKFKGMLQG</sequence>
<dbReference type="InterPro" id="IPR029058">
    <property type="entry name" value="AB_hydrolase_fold"/>
</dbReference>
<dbReference type="InterPro" id="IPR009081">
    <property type="entry name" value="PP-bd_ACP"/>
</dbReference>
<dbReference type="PANTHER" id="PTHR45527:SF1">
    <property type="entry name" value="FATTY ACID SYNTHASE"/>
    <property type="match status" value="1"/>
</dbReference>
<name>A0ABX0AF31_9GAMM</name>
<comment type="caution">
    <text evidence="4">The sequence shown here is derived from an EMBL/GenBank/DDBJ whole genome shotgun (WGS) entry which is preliminary data.</text>
</comment>
<dbReference type="InterPro" id="IPR020806">
    <property type="entry name" value="PKS_PP-bd"/>
</dbReference>
<evidence type="ECO:0000259" key="3">
    <source>
        <dbReference type="PROSITE" id="PS50075"/>
    </source>
</evidence>
<feature type="domain" description="Carrier" evidence="3">
    <location>
        <begin position="113"/>
        <end position="189"/>
    </location>
</feature>
<evidence type="ECO:0000313" key="4">
    <source>
        <dbReference type="EMBL" id="NDK38760.1"/>
    </source>
</evidence>
<dbReference type="Gene3D" id="3.30.300.30">
    <property type="match status" value="1"/>
</dbReference>
<dbReference type="SUPFAM" id="SSF56801">
    <property type="entry name" value="Acetyl-CoA synthetase-like"/>
    <property type="match status" value="1"/>
</dbReference>
<dbReference type="PROSITE" id="PS00012">
    <property type="entry name" value="PHOSPHOPANTETHEINE"/>
    <property type="match status" value="1"/>
</dbReference>
<dbReference type="EMBL" id="QOVG01000004">
    <property type="protein sequence ID" value="NDK38760.1"/>
    <property type="molecule type" value="Genomic_DNA"/>
</dbReference>